<feature type="region of interest" description="Disordered" evidence="2">
    <location>
        <begin position="32"/>
        <end position="64"/>
    </location>
</feature>
<sequence>MPETSRALPRRALRSRAWPAALVLALALTGCGTTSERSPTAPAPATTPAATASPGGGSDPAARAGLTREHLRVDGRTRRYLLHRPATGTARLRPLVIAFHGRGSDPEELRAQSRLAEDARARGMLIAFPEGLHQGWGAGTRPTRQRPDPDLDVRFAEALVDELVRTERADPERVYAVGFSNGGSMALRTAAQRPDLLAGAAAVSGQLPSGPAAVRPAGPVPVMIVYGAEDPVRPLGGWPSPPPDPVEPITPTLSARASAQAFATAGGAGRPVTTAGKGYDRTVWRLKGSPATVQLLVVHGGGHTWPGSDLTPPDGFGPTSRALDATDTILAFFEDARGGHRTGTR</sequence>
<name>A0A0C5FRR5_9ACTN</name>
<dbReference type="PANTHER" id="PTHR43037">
    <property type="entry name" value="UNNAMED PRODUCT-RELATED"/>
    <property type="match status" value="1"/>
</dbReference>
<dbReference type="InterPro" id="IPR029058">
    <property type="entry name" value="AB_hydrolase_fold"/>
</dbReference>
<accession>A0A0C5FRR5</accession>
<proteinExistence type="predicted"/>
<dbReference type="RefSeq" id="WP_044382557.1">
    <property type="nucleotide sequence ID" value="NZ_CP010849.1"/>
</dbReference>
<keyword evidence="1" id="KW-0732">Signal</keyword>
<protein>
    <recommendedName>
        <fullName evidence="3">Phospholipase/carboxylesterase/thioesterase domain-containing protein</fullName>
    </recommendedName>
</protein>
<evidence type="ECO:0000259" key="3">
    <source>
        <dbReference type="Pfam" id="PF02230"/>
    </source>
</evidence>
<dbReference type="AlphaFoldDB" id="A0A0C5FRR5"/>
<reference evidence="4 5" key="1">
    <citation type="submission" date="2015-02" db="EMBL/GenBank/DDBJ databases">
        <title>Genome sequence of thermotolerant Streptomyces cyaneogriseus subsp. Noncyanogenus NMWT1, the producer of nematocidal antibiotics nemadectin.</title>
        <authorList>
            <person name="Wang H."/>
            <person name="Li C."/>
            <person name="Xiang W."/>
            <person name="Wang X."/>
        </authorList>
    </citation>
    <scope>NUCLEOTIDE SEQUENCE [LARGE SCALE GENOMIC DNA]</scope>
    <source>
        <strain evidence="4 5">NMWT 1</strain>
    </source>
</reference>
<dbReference type="InterPro" id="IPR003140">
    <property type="entry name" value="PLipase/COase/thioEstase"/>
</dbReference>
<feature type="domain" description="Phospholipase/carboxylesterase/thioesterase" evidence="3">
    <location>
        <begin position="157"/>
        <end position="235"/>
    </location>
</feature>
<dbReference type="Pfam" id="PF02230">
    <property type="entry name" value="Abhydrolase_2"/>
    <property type="match status" value="1"/>
</dbReference>
<gene>
    <name evidence="4" type="ORF">TU94_15895</name>
</gene>
<evidence type="ECO:0000313" key="4">
    <source>
        <dbReference type="EMBL" id="AJP02737.1"/>
    </source>
</evidence>
<dbReference type="OrthoDB" id="9767239at2"/>
<dbReference type="EMBL" id="CP010849">
    <property type="protein sequence ID" value="AJP02737.1"/>
    <property type="molecule type" value="Genomic_DNA"/>
</dbReference>
<dbReference type="PANTHER" id="PTHR43037:SF1">
    <property type="entry name" value="BLL1128 PROTEIN"/>
    <property type="match status" value="1"/>
</dbReference>
<dbReference type="Gene3D" id="3.40.50.1820">
    <property type="entry name" value="alpha/beta hydrolase"/>
    <property type="match status" value="1"/>
</dbReference>
<dbReference type="GO" id="GO:0016787">
    <property type="term" value="F:hydrolase activity"/>
    <property type="evidence" value="ECO:0007669"/>
    <property type="project" value="InterPro"/>
</dbReference>
<dbReference type="PATRIC" id="fig|477245.3.peg.3364"/>
<evidence type="ECO:0000256" key="1">
    <source>
        <dbReference type="ARBA" id="ARBA00022729"/>
    </source>
</evidence>
<dbReference type="KEGG" id="scw:TU94_15895"/>
<dbReference type="STRING" id="477245.TU94_15895"/>
<dbReference type="HOGENOM" id="CLU_027551_4_0_11"/>
<dbReference type="Proteomes" id="UP000032234">
    <property type="component" value="Chromosome"/>
</dbReference>
<keyword evidence="5" id="KW-1185">Reference proteome</keyword>
<dbReference type="SUPFAM" id="SSF53474">
    <property type="entry name" value="alpha/beta-Hydrolases"/>
    <property type="match status" value="1"/>
</dbReference>
<evidence type="ECO:0000256" key="2">
    <source>
        <dbReference type="SAM" id="MobiDB-lite"/>
    </source>
</evidence>
<dbReference type="PROSITE" id="PS51257">
    <property type="entry name" value="PROKAR_LIPOPROTEIN"/>
    <property type="match status" value="1"/>
</dbReference>
<organism evidence="4 5">
    <name type="scientific">Streptomyces cyaneogriseus subsp. noncyanogenus</name>
    <dbReference type="NCBI Taxonomy" id="477245"/>
    <lineage>
        <taxon>Bacteria</taxon>
        <taxon>Bacillati</taxon>
        <taxon>Actinomycetota</taxon>
        <taxon>Actinomycetes</taxon>
        <taxon>Kitasatosporales</taxon>
        <taxon>Streptomycetaceae</taxon>
        <taxon>Streptomyces</taxon>
    </lineage>
</organism>
<dbReference type="InterPro" id="IPR050955">
    <property type="entry name" value="Plant_Biomass_Hydrol_Est"/>
</dbReference>
<evidence type="ECO:0000313" key="5">
    <source>
        <dbReference type="Proteomes" id="UP000032234"/>
    </source>
</evidence>